<name>A0A3E2HRY0_SCYLI</name>
<evidence type="ECO:0008006" key="6">
    <source>
        <dbReference type="Google" id="ProtNLM"/>
    </source>
</evidence>
<evidence type="ECO:0000259" key="3">
    <source>
        <dbReference type="Pfam" id="PF23647"/>
    </source>
</evidence>
<dbReference type="OMA" id="YLCVHNG"/>
<dbReference type="InterPro" id="IPR055427">
    <property type="entry name" value="TRAPPC13_N"/>
</dbReference>
<sequence length="391" mass="42125">MAHQRSTSTVDAVKEPHSVSLKVLRLSKPSLSVQHPLPYTPSSSPLKATSPSPSSSLAYPISNFTDTSPFILSPVLTLPPAFGSAYVGETFSCTLCANNEVLPSSYTGVQRTISNVRIEAEMKTPSSDTPVPLTLLSAEDHAAAAPSPPQESSDEEKDEEEEDDDDDKAAVATEKPEKKDTSKTGVDLAPSHSLQKIVNFDLKEEGSHVLAVTIVYSETTPTSGRVRTFRKLYQFVCKSCMVVRTKTGLLPSPTATTAAAASDEAEADASSEGTSQTPPRRGRKWALEAQLENSGDEILTLDIVVLETREGFRSQGLNWEVFGEGEEMERPVLLPGDVQQVCFIVEEEVGGEETKPDVNGRLVFGVLSIGWRGPMGDRGFLTTGLLGTRIK</sequence>
<dbReference type="PANTHER" id="PTHR13134">
    <property type="entry name" value="TRAFFICKING PROTEIN PARTICLE COMPLEX SUBUNIT 13"/>
    <property type="match status" value="1"/>
</dbReference>
<feature type="domain" description="Trafficking protein particle complex subunit 13 middle" evidence="3">
    <location>
        <begin position="284"/>
        <end position="386"/>
    </location>
</feature>
<accession>A0A3E2HRY0</accession>
<evidence type="ECO:0000259" key="2">
    <source>
        <dbReference type="Pfam" id="PF06159"/>
    </source>
</evidence>
<feature type="compositionally biased region" description="Acidic residues" evidence="1">
    <location>
        <begin position="152"/>
        <end position="167"/>
    </location>
</feature>
<dbReference type="Proteomes" id="UP000258309">
    <property type="component" value="Unassembled WGS sequence"/>
</dbReference>
<evidence type="ECO:0000256" key="1">
    <source>
        <dbReference type="SAM" id="MobiDB-lite"/>
    </source>
</evidence>
<keyword evidence="5" id="KW-1185">Reference proteome</keyword>
<feature type="compositionally biased region" description="Low complexity" evidence="1">
    <location>
        <begin position="252"/>
        <end position="262"/>
    </location>
</feature>
<feature type="compositionally biased region" description="Polar residues" evidence="1">
    <location>
        <begin position="40"/>
        <end position="52"/>
    </location>
</feature>
<proteinExistence type="predicted"/>
<dbReference type="InterPro" id="IPR010378">
    <property type="entry name" value="TRAPPC13"/>
</dbReference>
<dbReference type="Pfam" id="PF06159">
    <property type="entry name" value="TRAPPC13_N"/>
    <property type="match status" value="1"/>
</dbReference>
<feature type="region of interest" description="Disordered" evidence="1">
    <location>
        <begin position="32"/>
        <end position="52"/>
    </location>
</feature>
<dbReference type="EMBL" id="NCSJ02000002">
    <property type="protein sequence ID" value="RFU36097.1"/>
    <property type="molecule type" value="Genomic_DNA"/>
</dbReference>
<feature type="non-terminal residue" evidence="4">
    <location>
        <position position="391"/>
    </location>
</feature>
<protein>
    <recommendedName>
        <fullName evidence="6">Trafficking protein particle complex subunit 13</fullName>
    </recommendedName>
</protein>
<dbReference type="OrthoDB" id="10250284at2759"/>
<dbReference type="GO" id="GO:1990072">
    <property type="term" value="C:TRAPPIII protein complex"/>
    <property type="evidence" value="ECO:0007669"/>
    <property type="project" value="TreeGrafter"/>
</dbReference>
<feature type="non-terminal residue" evidence="4">
    <location>
        <position position="1"/>
    </location>
</feature>
<dbReference type="PANTHER" id="PTHR13134:SF3">
    <property type="entry name" value="TRAFFICKING PROTEIN PARTICLE COMPLEX SUBUNIT 13"/>
    <property type="match status" value="1"/>
</dbReference>
<dbReference type="STRING" id="5539.A0A3E2HRY0"/>
<gene>
    <name evidence="4" type="ORF">B7463_g168</name>
</gene>
<reference evidence="4 5" key="1">
    <citation type="submission" date="2018-05" db="EMBL/GenBank/DDBJ databases">
        <title>Draft genome sequence of Scytalidium lignicola DSM 105466, a ubiquitous saprotrophic fungus.</title>
        <authorList>
            <person name="Buettner E."/>
            <person name="Gebauer A.M."/>
            <person name="Hofrichter M."/>
            <person name="Liers C."/>
            <person name="Kellner H."/>
        </authorList>
    </citation>
    <scope>NUCLEOTIDE SEQUENCE [LARGE SCALE GENOMIC DNA]</scope>
    <source>
        <strain evidence="4 5">DSM 105466</strain>
    </source>
</reference>
<evidence type="ECO:0000313" key="4">
    <source>
        <dbReference type="EMBL" id="RFU36097.1"/>
    </source>
</evidence>
<feature type="domain" description="Trafficking protein particle complex subunit 13 N-terminal" evidence="2">
    <location>
        <begin position="17"/>
        <end position="237"/>
    </location>
</feature>
<organism evidence="4 5">
    <name type="scientific">Scytalidium lignicola</name>
    <name type="common">Hyphomycete</name>
    <dbReference type="NCBI Taxonomy" id="5539"/>
    <lineage>
        <taxon>Eukaryota</taxon>
        <taxon>Fungi</taxon>
        <taxon>Dikarya</taxon>
        <taxon>Ascomycota</taxon>
        <taxon>Pezizomycotina</taxon>
        <taxon>Leotiomycetes</taxon>
        <taxon>Leotiomycetes incertae sedis</taxon>
        <taxon>Scytalidium</taxon>
    </lineage>
</organism>
<feature type="region of interest" description="Disordered" evidence="1">
    <location>
        <begin position="141"/>
        <end position="187"/>
    </location>
</feature>
<dbReference type="Pfam" id="PF23647">
    <property type="entry name" value="TRAPPC13_M"/>
    <property type="match status" value="1"/>
</dbReference>
<dbReference type="InterPro" id="IPR055429">
    <property type="entry name" value="TRAPPC13_M"/>
</dbReference>
<evidence type="ECO:0000313" key="5">
    <source>
        <dbReference type="Proteomes" id="UP000258309"/>
    </source>
</evidence>
<feature type="region of interest" description="Disordered" evidence="1">
    <location>
        <begin position="252"/>
        <end position="283"/>
    </location>
</feature>
<comment type="caution">
    <text evidence="4">The sequence shown here is derived from an EMBL/GenBank/DDBJ whole genome shotgun (WGS) entry which is preliminary data.</text>
</comment>
<dbReference type="AlphaFoldDB" id="A0A3E2HRY0"/>